<feature type="region of interest" description="Disordered" evidence="1">
    <location>
        <begin position="292"/>
        <end position="356"/>
    </location>
</feature>
<organism evidence="3 4">
    <name type="scientific">Acaryochloris thomasi RCC1774</name>
    <dbReference type="NCBI Taxonomy" id="1764569"/>
    <lineage>
        <taxon>Bacteria</taxon>
        <taxon>Bacillati</taxon>
        <taxon>Cyanobacteriota</taxon>
        <taxon>Cyanophyceae</taxon>
        <taxon>Acaryochloridales</taxon>
        <taxon>Acaryochloridaceae</taxon>
        <taxon>Acaryochloris</taxon>
        <taxon>Acaryochloris thomasi</taxon>
    </lineage>
</organism>
<evidence type="ECO:0000313" key="4">
    <source>
        <dbReference type="Proteomes" id="UP000248857"/>
    </source>
</evidence>
<dbReference type="Pfam" id="PF14240">
    <property type="entry name" value="YHYH"/>
    <property type="match status" value="1"/>
</dbReference>
<protein>
    <recommendedName>
        <fullName evidence="2">YHYH domain-containing protein</fullName>
    </recommendedName>
</protein>
<dbReference type="AlphaFoldDB" id="A0A2W1JQU0"/>
<proteinExistence type="predicted"/>
<dbReference type="Proteomes" id="UP000248857">
    <property type="component" value="Unassembled WGS sequence"/>
</dbReference>
<reference evidence="3 4" key="1">
    <citation type="journal article" date="2018" name="Sci. Rep.">
        <title>A novel species of the marine cyanobacterium Acaryochloris with a unique pigment content and lifestyle.</title>
        <authorList>
            <person name="Partensky F."/>
            <person name="Six C."/>
            <person name="Ratin M."/>
            <person name="Garczarek L."/>
            <person name="Vaulot D."/>
            <person name="Probert I."/>
            <person name="Calteau A."/>
            <person name="Gourvil P."/>
            <person name="Marie D."/>
            <person name="Grebert T."/>
            <person name="Bouchier C."/>
            <person name="Le Panse S."/>
            <person name="Gachenot M."/>
            <person name="Rodriguez F."/>
            <person name="Garrido J.L."/>
        </authorList>
    </citation>
    <scope>NUCLEOTIDE SEQUENCE [LARGE SCALE GENOMIC DNA]</scope>
    <source>
        <strain evidence="3 4">RCC1774</strain>
    </source>
</reference>
<dbReference type="InterPro" id="IPR025924">
    <property type="entry name" value="YHYH_dom"/>
</dbReference>
<accession>A0A2W1JQU0</accession>
<sequence>MSIGRQSGRLLLSVILTFSTSGETYGDTTSHNHKYSTQKLSQASVNTNQVRIQLEGDSRYIYANGIPDHTHGSFPNPGNPNSISPQTYRFRVPTTPKLATQITALRGSLFGVALNGIPLDPGTAEVWTSQGPSHAFSAQNKAEWRYEALSGRINLGIDQSHAHVQPTGAYHYHGLPLGLIQQQGRDQPIIFIGYAADGFPIYASSGNTAAVSSYRVKQGQRPSGPGGRYDGTFVQDHEFIAGLGNLDQCNGRQGKTPEYPQGIYHYFITTTFPFIPRCFRGTPDISFRHQKSAGLRQFPSRPKSRPAAHIKQQPQQRLDQNHRPSAGGRRPPFPPSGHHHPFSPPHGSPHRHHPPH</sequence>
<name>A0A2W1JQU0_9CYAN</name>
<evidence type="ECO:0000313" key="3">
    <source>
        <dbReference type="EMBL" id="PZD71267.1"/>
    </source>
</evidence>
<keyword evidence="4" id="KW-1185">Reference proteome</keyword>
<dbReference type="EMBL" id="PQWO01000019">
    <property type="protein sequence ID" value="PZD71267.1"/>
    <property type="molecule type" value="Genomic_DNA"/>
</dbReference>
<comment type="caution">
    <text evidence="3">The sequence shown here is derived from an EMBL/GenBank/DDBJ whole genome shotgun (WGS) entry which is preliminary data.</text>
</comment>
<feature type="domain" description="YHYH" evidence="2">
    <location>
        <begin position="90"/>
        <end position="281"/>
    </location>
</feature>
<evidence type="ECO:0000259" key="2">
    <source>
        <dbReference type="Pfam" id="PF14240"/>
    </source>
</evidence>
<gene>
    <name evidence="3" type="ORF">C1752_07253</name>
</gene>
<evidence type="ECO:0000256" key="1">
    <source>
        <dbReference type="SAM" id="MobiDB-lite"/>
    </source>
</evidence>